<keyword evidence="24" id="KW-1185">Reference proteome</keyword>
<evidence type="ECO:0000259" key="22">
    <source>
        <dbReference type="PROSITE" id="PS50067"/>
    </source>
</evidence>
<evidence type="ECO:0000256" key="1">
    <source>
        <dbReference type="ARBA" id="ARBA00004141"/>
    </source>
</evidence>
<keyword evidence="11 21" id="KW-1133">Transmembrane helix</keyword>
<keyword evidence="15" id="KW-0206">Cytoskeleton</keyword>
<keyword evidence="8 18" id="KW-0547">Nucleotide-binding</keyword>
<dbReference type="GO" id="GO:0005876">
    <property type="term" value="C:spindle microtubule"/>
    <property type="evidence" value="ECO:0007669"/>
    <property type="project" value="TreeGrafter"/>
</dbReference>
<evidence type="ECO:0000256" key="13">
    <source>
        <dbReference type="ARBA" id="ARBA00023136"/>
    </source>
</evidence>
<dbReference type="GO" id="GO:0005524">
    <property type="term" value="F:ATP binding"/>
    <property type="evidence" value="ECO:0007669"/>
    <property type="project" value="UniProtKB-UniRule"/>
</dbReference>
<dbReference type="PROSITE" id="PS00411">
    <property type="entry name" value="KINESIN_MOTOR_1"/>
    <property type="match status" value="1"/>
</dbReference>
<evidence type="ECO:0000256" key="20">
    <source>
        <dbReference type="SAM" id="MobiDB-lite"/>
    </source>
</evidence>
<dbReference type="EMBL" id="NHTK01000155">
    <property type="protein sequence ID" value="PPR08103.1"/>
    <property type="molecule type" value="Genomic_DNA"/>
</dbReference>
<keyword evidence="10 18" id="KW-0067">ATP-binding</keyword>
<dbReference type="Pfam" id="PF04133">
    <property type="entry name" value="Vps55"/>
    <property type="match status" value="1"/>
</dbReference>
<evidence type="ECO:0000256" key="14">
    <source>
        <dbReference type="ARBA" id="ARBA00023175"/>
    </source>
</evidence>
<feature type="transmembrane region" description="Helical" evidence="21">
    <location>
        <begin position="1111"/>
        <end position="1129"/>
    </location>
</feature>
<feature type="binding site" evidence="18">
    <location>
        <begin position="153"/>
        <end position="160"/>
    </location>
    <ligand>
        <name>ATP</name>
        <dbReference type="ChEBI" id="CHEBI:30616"/>
    </ligand>
</feature>
<feature type="transmembrane region" description="Helical" evidence="21">
    <location>
        <begin position="1085"/>
        <end position="1104"/>
    </location>
</feature>
<dbReference type="PROSITE" id="PS50067">
    <property type="entry name" value="KINESIN_MOTOR_2"/>
    <property type="match status" value="1"/>
</dbReference>
<dbReference type="GO" id="GO:0016020">
    <property type="term" value="C:membrane"/>
    <property type="evidence" value="ECO:0007669"/>
    <property type="project" value="UniProtKB-SubCell"/>
</dbReference>
<dbReference type="AlphaFoldDB" id="A0A409YYV5"/>
<dbReference type="InterPro" id="IPR047149">
    <property type="entry name" value="KIF11-like"/>
</dbReference>
<evidence type="ECO:0000256" key="16">
    <source>
        <dbReference type="ARBA" id="ARBA00023306"/>
    </source>
</evidence>
<dbReference type="InterPro" id="IPR007262">
    <property type="entry name" value="Vps55/LEPROT"/>
</dbReference>
<dbReference type="InterPro" id="IPR036961">
    <property type="entry name" value="Kinesin_motor_dom_sf"/>
</dbReference>
<evidence type="ECO:0000256" key="7">
    <source>
        <dbReference type="ARBA" id="ARBA00022701"/>
    </source>
</evidence>
<evidence type="ECO:0000256" key="6">
    <source>
        <dbReference type="ARBA" id="ARBA00022692"/>
    </source>
</evidence>
<evidence type="ECO:0000256" key="12">
    <source>
        <dbReference type="ARBA" id="ARBA00023054"/>
    </source>
</evidence>
<feature type="compositionally biased region" description="Polar residues" evidence="20">
    <location>
        <begin position="1"/>
        <end position="21"/>
    </location>
</feature>
<dbReference type="PANTHER" id="PTHR47970">
    <property type="entry name" value="KINESIN-LIKE PROTEIN KIF11"/>
    <property type="match status" value="1"/>
</dbReference>
<evidence type="ECO:0000256" key="15">
    <source>
        <dbReference type="ARBA" id="ARBA00023212"/>
    </source>
</evidence>
<evidence type="ECO:0000256" key="21">
    <source>
        <dbReference type="SAM" id="Phobius"/>
    </source>
</evidence>
<feature type="coiled-coil region" evidence="19">
    <location>
        <begin position="500"/>
        <end position="537"/>
    </location>
</feature>
<evidence type="ECO:0000256" key="19">
    <source>
        <dbReference type="SAM" id="Coils"/>
    </source>
</evidence>
<dbReference type="SMART" id="SM00129">
    <property type="entry name" value="KISc"/>
    <property type="match status" value="1"/>
</dbReference>
<evidence type="ECO:0000313" key="24">
    <source>
        <dbReference type="Proteomes" id="UP000284842"/>
    </source>
</evidence>
<evidence type="ECO:0000256" key="18">
    <source>
        <dbReference type="PROSITE-ProRule" id="PRU00283"/>
    </source>
</evidence>
<keyword evidence="14 18" id="KW-0505">Motor protein</keyword>
<sequence>MATRRPTSSRARYNSNATIPPQTLPPRPKSVMAKPTNTQDIPGPSTKPSRGTNEDEDTRIQVIIRCRGRSEKEIQENSPGIVQIEGAKAKDLTIETAIPISSLGMVTHPPTRTYPFDLVFGAEATQSMIYHDVVGPMLKEVLTGYNCTLFAYGQTGTGKTYTMQGDVNPTPMGNPSTSAGIIPRVLFRLFHELETSHTDFVVKISFIELYNEELRDLLSSELLAPSNMAQPMGLAAKDSKAADGGLKIFDDANKRGVVIQGLEEIAVKDCKHALALLLKGSERRQIAATKFNDHSSRSHSVFSITVHLKETNNMGDDLLKVGKLNLVDLAGSENIGRSGAENKRAREAGMINQSLLTLGRVINALVDKASHVPYRESKLTRLLQDSLGGRTKTCIIATISPARSNLEETLSTLDYALRAKSIHNKPELNQRMTRNSLLKEYVAEIERLKADILAAREKNGIYFSEESWASLNAQHELRETELVEAKKQVGIIEDQMRLVRDEFDQSIALLKRKEEELQQTKDTLTKTEDALARSKTELHQVTDALEEEVVIRQAHQETETQLNDVAAGLKEVARQGLRDVHGLFQKLERKEEVLQSNRLAVSESEILIRSVTEGLLQKLFEFREASLKVANTMASETTKFKSSEQPALTRHLQLTTQHFKHSQSLIKDLVNLEENADEAYSTFENHLGDELASLKTKSTQWTEEFHRTSTDRLKQVVASGGNDMAFVEQSISTLYSLMTSLAKDIQTYLRDERKSLQDIHDSGKDSAQKEIARLKQQNKILANMIVQEQQNAEKARGDLLQSINGLLGDFLQQRDAALRLSVTSLQKSNDQARASFSSTLEQQSKLHGDIITQNEALDGKLRNEVERATENRTTGFENISKAKESLSSGVHDIQRLALKTVSTTNEHLDDWSNSLIQATESVSEERRRNKRARLQVASGLSSDATTHYESERRTLSNTIDRIDAFTSQTSTLASTQTSLIDSHATWSSTGLESIQQANSHLATQGNSEDLPTGNTPRKRKWEYADTWNLTKGRQDIVDAWRGGRATHNAPSPALTMASTDDQRSENFTPTSSTTSSLKPQSAENVAVILLSFVLALGFLLIILSCALWQNWLPLLVALTFVLAPLPNALFSHCGSDELSGYENTAAIDLGRFITAMFVVTGFALPIVLAHSSVIDPKACAMSIAGGGYDFFLSMSLTVAEGLPVGWYTQLSWLIPQHSGKRILITID</sequence>
<feature type="compositionally biased region" description="Polar residues" evidence="20">
    <location>
        <begin position="35"/>
        <end position="51"/>
    </location>
</feature>
<feature type="coiled-coil region" evidence="19">
    <location>
        <begin position="764"/>
        <end position="791"/>
    </location>
</feature>
<evidence type="ECO:0000256" key="10">
    <source>
        <dbReference type="ARBA" id="ARBA00022840"/>
    </source>
</evidence>
<organism evidence="23 24">
    <name type="scientific">Panaeolus cyanescens</name>
    <dbReference type="NCBI Taxonomy" id="181874"/>
    <lineage>
        <taxon>Eukaryota</taxon>
        <taxon>Fungi</taxon>
        <taxon>Dikarya</taxon>
        <taxon>Basidiomycota</taxon>
        <taxon>Agaricomycotina</taxon>
        <taxon>Agaricomycetes</taxon>
        <taxon>Agaricomycetidae</taxon>
        <taxon>Agaricales</taxon>
        <taxon>Agaricineae</taxon>
        <taxon>Galeropsidaceae</taxon>
        <taxon>Panaeolus</taxon>
    </lineage>
</organism>
<dbReference type="PANTHER" id="PTHR47970:SF12">
    <property type="entry name" value="KINESIN FAMILY MEMBER 11"/>
    <property type="match status" value="1"/>
</dbReference>
<reference evidence="23 24" key="1">
    <citation type="journal article" date="2018" name="Evol. Lett.">
        <title>Horizontal gene cluster transfer increased hallucinogenic mushroom diversity.</title>
        <authorList>
            <person name="Reynolds H.T."/>
            <person name="Vijayakumar V."/>
            <person name="Gluck-Thaler E."/>
            <person name="Korotkin H.B."/>
            <person name="Matheny P.B."/>
            <person name="Slot J.C."/>
        </authorList>
    </citation>
    <scope>NUCLEOTIDE SEQUENCE [LARGE SCALE GENOMIC DNA]</scope>
    <source>
        <strain evidence="23 24">2629</strain>
    </source>
</reference>
<dbReference type="SUPFAM" id="SSF52540">
    <property type="entry name" value="P-loop containing nucleoside triphosphate hydrolases"/>
    <property type="match status" value="1"/>
</dbReference>
<comment type="caution">
    <text evidence="23">The sequence shown here is derived from an EMBL/GenBank/DDBJ whole genome shotgun (WGS) entry which is preliminary data.</text>
</comment>
<dbReference type="GO" id="GO:0051301">
    <property type="term" value="P:cell division"/>
    <property type="evidence" value="ECO:0007669"/>
    <property type="project" value="UniProtKB-KW"/>
</dbReference>
<evidence type="ECO:0000313" key="23">
    <source>
        <dbReference type="EMBL" id="PPR08103.1"/>
    </source>
</evidence>
<comment type="similarity">
    <text evidence="3">Belongs to the OB-RGRP/VPS55 family.</text>
</comment>
<evidence type="ECO:0000256" key="17">
    <source>
        <dbReference type="ARBA" id="ARBA00034704"/>
    </source>
</evidence>
<keyword evidence="6 21" id="KW-0812">Transmembrane</keyword>
<dbReference type="InterPro" id="IPR001752">
    <property type="entry name" value="Kinesin_motor_dom"/>
</dbReference>
<evidence type="ECO:0000256" key="9">
    <source>
        <dbReference type="ARBA" id="ARBA00022776"/>
    </source>
</evidence>
<keyword evidence="16" id="KW-0131">Cell cycle</keyword>
<comment type="subcellular location">
    <subcellularLocation>
        <location evidence="2">Cytoplasm</location>
        <location evidence="2">Cytoskeleton</location>
    </subcellularLocation>
    <subcellularLocation>
        <location evidence="1">Membrane</location>
        <topology evidence="1">Multi-pass membrane protein</topology>
    </subcellularLocation>
</comment>
<dbReference type="CDD" id="cd01364">
    <property type="entry name" value="KISc_BimC_Eg5"/>
    <property type="match status" value="1"/>
</dbReference>
<dbReference type="OrthoDB" id="3176171at2759"/>
<evidence type="ECO:0000256" key="11">
    <source>
        <dbReference type="ARBA" id="ARBA00022989"/>
    </source>
</evidence>
<feature type="domain" description="Kinesin motor" evidence="22">
    <location>
        <begin position="59"/>
        <end position="422"/>
    </location>
</feature>
<keyword evidence="9" id="KW-0498">Mitosis</keyword>
<evidence type="ECO:0000256" key="8">
    <source>
        <dbReference type="ARBA" id="ARBA00022741"/>
    </source>
</evidence>
<gene>
    <name evidence="23" type="ORF">CVT24_010564</name>
</gene>
<feature type="transmembrane region" description="Helical" evidence="21">
    <location>
        <begin position="1149"/>
        <end position="1168"/>
    </location>
</feature>
<comment type="similarity">
    <text evidence="17">Belongs to the TRAFAC class myosin-kinesin ATPase superfamily. Kinesin family. KIN-5/BimC subfamily.</text>
</comment>
<dbReference type="Proteomes" id="UP000284842">
    <property type="component" value="Unassembled WGS sequence"/>
</dbReference>
<proteinExistence type="inferred from homology"/>
<dbReference type="InterPro" id="IPR019821">
    <property type="entry name" value="Kinesin_motor_CS"/>
</dbReference>
<dbReference type="Pfam" id="PF00225">
    <property type="entry name" value="Kinesin"/>
    <property type="match status" value="1"/>
</dbReference>
<dbReference type="Gene3D" id="3.40.850.10">
    <property type="entry name" value="Kinesin motor domain"/>
    <property type="match status" value="1"/>
</dbReference>
<accession>A0A409YYV5</accession>
<feature type="region of interest" description="Disordered" evidence="20">
    <location>
        <begin position="922"/>
        <end position="952"/>
    </location>
</feature>
<dbReference type="GO" id="GO:0000073">
    <property type="term" value="P:initial mitotic spindle pole body separation"/>
    <property type="evidence" value="ECO:0007669"/>
    <property type="project" value="TreeGrafter"/>
</dbReference>
<evidence type="ECO:0000256" key="5">
    <source>
        <dbReference type="ARBA" id="ARBA00022618"/>
    </source>
</evidence>
<dbReference type="GO" id="GO:0008017">
    <property type="term" value="F:microtubule binding"/>
    <property type="evidence" value="ECO:0007669"/>
    <property type="project" value="InterPro"/>
</dbReference>
<protein>
    <recommendedName>
        <fullName evidence="22">Kinesin motor domain-containing protein</fullName>
    </recommendedName>
</protein>
<keyword evidence="5" id="KW-0132">Cell division</keyword>
<keyword evidence="7" id="KW-0493">Microtubule</keyword>
<evidence type="ECO:0000256" key="2">
    <source>
        <dbReference type="ARBA" id="ARBA00004245"/>
    </source>
</evidence>
<evidence type="ECO:0000256" key="3">
    <source>
        <dbReference type="ARBA" id="ARBA00005645"/>
    </source>
</evidence>
<keyword evidence="13 21" id="KW-0472">Membrane</keyword>
<keyword evidence="4" id="KW-0963">Cytoplasm</keyword>
<dbReference type="FunCoup" id="A0A409YYV5">
    <property type="interactions" value="522"/>
</dbReference>
<evidence type="ECO:0000256" key="4">
    <source>
        <dbReference type="ARBA" id="ARBA00022490"/>
    </source>
</evidence>
<dbReference type="InParanoid" id="A0A409YYV5"/>
<dbReference type="STRING" id="181874.A0A409YYV5"/>
<dbReference type="GO" id="GO:0005634">
    <property type="term" value="C:nucleus"/>
    <property type="evidence" value="ECO:0007669"/>
    <property type="project" value="TreeGrafter"/>
</dbReference>
<keyword evidence="12 19" id="KW-0175">Coiled coil</keyword>
<dbReference type="GO" id="GO:0007018">
    <property type="term" value="P:microtubule-based movement"/>
    <property type="evidence" value="ECO:0007669"/>
    <property type="project" value="InterPro"/>
</dbReference>
<feature type="region of interest" description="Disordered" evidence="20">
    <location>
        <begin position="1"/>
        <end position="56"/>
    </location>
</feature>
<dbReference type="PRINTS" id="PR00380">
    <property type="entry name" value="KINESINHEAVY"/>
</dbReference>
<feature type="region of interest" description="Disordered" evidence="20">
    <location>
        <begin position="1043"/>
        <end position="1077"/>
    </location>
</feature>
<dbReference type="InterPro" id="IPR047241">
    <property type="entry name" value="KIF11-like_kin_motor_dom"/>
</dbReference>
<dbReference type="InterPro" id="IPR027417">
    <property type="entry name" value="P-loop_NTPase"/>
</dbReference>
<dbReference type="FunFam" id="3.40.850.10:FF:000051">
    <property type="entry name" value="Kinesin-like protein bimC"/>
    <property type="match status" value="1"/>
</dbReference>
<dbReference type="GO" id="GO:0008574">
    <property type="term" value="F:plus-end-directed microtubule motor activity"/>
    <property type="evidence" value="ECO:0007669"/>
    <property type="project" value="TreeGrafter"/>
</dbReference>
<name>A0A409YYV5_9AGAR</name>
<dbReference type="GO" id="GO:0072686">
    <property type="term" value="C:mitotic spindle"/>
    <property type="evidence" value="ECO:0007669"/>
    <property type="project" value="TreeGrafter"/>
</dbReference>